<dbReference type="Pfam" id="PF17645">
    <property type="entry name" value="Amdase"/>
    <property type="match status" value="1"/>
</dbReference>
<proteinExistence type="predicted"/>
<comment type="caution">
    <text evidence="1">The sequence shown here is derived from an EMBL/GenBank/DDBJ whole genome shotgun (WGS) entry which is preliminary data.</text>
</comment>
<dbReference type="Proteomes" id="UP000486760">
    <property type="component" value="Unassembled WGS sequence"/>
</dbReference>
<dbReference type="InterPro" id="IPR053714">
    <property type="entry name" value="Iso_Racemase_Enz_sf"/>
</dbReference>
<dbReference type="RefSeq" id="WP_149327747.1">
    <property type="nucleotide sequence ID" value="NZ_VTPY01000003.1"/>
</dbReference>
<organism evidence="1 2">
    <name type="scientific">Billgrantia pellis</name>
    <dbReference type="NCBI Taxonomy" id="2606936"/>
    <lineage>
        <taxon>Bacteria</taxon>
        <taxon>Pseudomonadati</taxon>
        <taxon>Pseudomonadota</taxon>
        <taxon>Gammaproteobacteria</taxon>
        <taxon>Oceanospirillales</taxon>
        <taxon>Halomonadaceae</taxon>
        <taxon>Billgrantia</taxon>
    </lineage>
</organism>
<sequence length="245" mass="26481">MERTLLGMLTPSSNTVLEPFTAALLRDLFPDVTAHFQRFTVREISMRDEALSQFDPSALLEAAGLLNDAHMDVIAWSGTSASWLGFESDRRLCAAITEATGVPATTSVLALNEALARTGVTRLGLVTPYLDDIQSAIVANYAAEGVEMIAERHLNDRGNFSFSEYDETTLAGLVREVARAEPEAIAILCTNLRGAGIVPALEQEIGIPIYDSVSVTVWKSLVLAGVDPARISCWGQLFQDPRLGV</sequence>
<dbReference type="Gene3D" id="3.40.50.12500">
    <property type="match status" value="1"/>
</dbReference>
<dbReference type="InterPro" id="IPR026286">
    <property type="entry name" value="MaiA/AMDase"/>
</dbReference>
<evidence type="ECO:0000313" key="2">
    <source>
        <dbReference type="Proteomes" id="UP000486760"/>
    </source>
</evidence>
<dbReference type="PIRSF" id="PIRSF015736">
    <property type="entry name" value="MI"/>
    <property type="match status" value="1"/>
</dbReference>
<dbReference type="PANTHER" id="PTHR40267">
    <property type="entry name" value="BLR3294 PROTEIN"/>
    <property type="match status" value="1"/>
</dbReference>
<reference evidence="1 2" key="1">
    <citation type="submission" date="2019-08" db="EMBL/GenBank/DDBJ databases">
        <title>Bioinformatics analysis of the strain L3 and L5.</title>
        <authorList>
            <person name="Li X."/>
        </authorList>
    </citation>
    <scope>NUCLEOTIDE SEQUENCE [LARGE SCALE GENOMIC DNA]</scope>
    <source>
        <strain evidence="1 2">L5</strain>
    </source>
</reference>
<protein>
    <submittedName>
        <fullName evidence="1">Asp/Glu/hydantoin racemase</fullName>
    </submittedName>
</protein>
<evidence type="ECO:0000313" key="1">
    <source>
        <dbReference type="EMBL" id="KAA0012793.1"/>
    </source>
</evidence>
<gene>
    <name evidence="1" type="ORF">F0A17_07580</name>
</gene>
<name>A0A7V7G1I6_9GAMM</name>
<dbReference type="PANTHER" id="PTHR40267:SF1">
    <property type="entry name" value="BLR3294 PROTEIN"/>
    <property type="match status" value="1"/>
</dbReference>
<keyword evidence="2" id="KW-1185">Reference proteome</keyword>
<dbReference type="EMBL" id="VTPY01000003">
    <property type="protein sequence ID" value="KAA0012793.1"/>
    <property type="molecule type" value="Genomic_DNA"/>
</dbReference>
<dbReference type="AlphaFoldDB" id="A0A7V7G1I6"/>
<accession>A0A7V7G1I6</accession>